<reference evidence="2 3" key="1">
    <citation type="submission" date="2019-04" db="EMBL/GenBank/DDBJ databases">
        <title>Streptomyces sp. nov. Bv016 isolated from bark of Buahinia variegata.</title>
        <authorList>
            <person name="Kanchanasin P."/>
            <person name="Tanasupawat S."/>
            <person name="Yuki M."/>
            <person name="Kudo T."/>
        </authorList>
    </citation>
    <scope>NUCLEOTIDE SEQUENCE [LARGE SCALE GENOMIC DNA]</scope>
    <source>
        <strain evidence="2 3">JCM 4765</strain>
    </source>
</reference>
<dbReference type="EMBL" id="SRRU01000013">
    <property type="protein sequence ID" value="TGN75392.1"/>
    <property type="molecule type" value="Genomic_DNA"/>
</dbReference>
<name>A0A4Z1D223_STRGP</name>
<dbReference type="Proteomes" id="UP000298513">
    <property type="component" value="Unassembled WGS sequence"/>
</dbReference>
<sequence length="358" mass="37528">MGVTAGVAVFDRSTGRFTELLNEDRQFRSASVVKLLLALDVLWDLGPGYPVPAEDRARLEAMLRSSDDAAASHYWSQRGGSLIIERMVARLGLTGTAPPPATHPGFWGYTALTASDTVRIYRYVLDSAPAPVRDLVMGALHRSTRCANDGYDQYFGIPSAFTGPWAVKQGWSGFTSGGCTADAGTPARVAAPAGAGSVHDARKPGPSAAGPSTAAAGGGVDLVSEALHSTGTVGADDRSIMAVLTLHPDGTPYGTAYSRLTRLVDSLDVPGAQRPLGVRFATLGSGVRVRAGATTDSAVVTTLPAGVEVLVTCQKQGRRITDDARSSDWWAHLPQYGGYLTNVYVDTPSDRLPGIPVC</sequence>
<dbReference type="SUPFAM" id="SSF56601">
    <property type="entry name" value="beta-lactamase/transpeptidase-like"/>
    <property type="match status" value="1"/>
</dbReference>
<protein>
    <recommendedName>
        <fullName evidence="4">Serine hydrolase</fullName>
    </recommendedName>
</protein>
<comment type="caution">
    <text evidence="2">The sequence shown here is derived from an EMBL/GenBank/DDBJ whole genome shotgun (WGS) entry which is preliminary data.</text>
</comment>
<organism evidence="2 3">
    <name type="scientific">Streptomyces griseoluteus</name>
    <dbReference type="NCBI Taxonomy" id="29306"/>
    <lineage>
        <taxon>Bacteria</taxon>
        <taxon>Bacillati</taxon>
        <taxon>Actinomycetota</taxon>
        <taxon>Actinomycetes</taxon>
        <taxon>Kitasatosporales</taxon>
        <taxon>Streptomycetaceae</taxon>
        <taxon>Streptomyces</taxon>
    </lineage>
</organism>
<gene>
    <name evidence="2" type="ORF">E5082_29360</name>
</gene>
<feature type="compositionally biased region" description="Low complexity" evidence="1">
    <location>
        <begin position="204"/>
        <end position="215"/>
    </location>
</feature>
<evidence type="ECO:0000256" key="1">
    <source>
        <dbReference type="SAM" id="MobiDB-lite"/>
    </source>
</evidence>
<dbReference type="AlphaFoldDB" id="A0A4Z1D223"/>
<feature type="region of interest" description="Disordered" evidence="1">
    <location>
        <begin position="190"/>
        <end position="216"/>
    </location>
</feature>
<accession>A0A4Z1D223</accession>
<proteinExistence type="predicted"/>
<evidence type="ECO:0008006" key="4">
    <source>
        <dbReference type="Google" id="ProtNLM"/>
    </source>
</evidence>
<evidence type="ECO:0000313" key="3">
    <source>
        <dbReference type="Proteomes" id="UP000298513"/>
    </source>
</evidence>
<evidence type="ECO:0000313" key="2">
    <source>
        <dbReference type="EMBL" id="TGN75392.1"/>
    </source>
</evidence>
<dbReference type="Gene3D" id="3.40.710.10">
    <property type="entry name" value="DD-peptidase/beta-lactamase superfamily"/>
    <property type="match status" value="1"/>
</dbReference>
<keyword evidence="3" id="KW-1185">Reference proteome</keyword>
<dbReference type="InterPro" id="IPR012338">
    <property type="entry name" value="Beta-lactam/transpept-like"/>
</dbReference>
<dbReference type="Gene3D" id="2.30.30.40">
    <property type="entry name" value="SH3 Domains"/>
    <property type="match status" value="1"/>
</dbReference>